<dbReference type="PROSITE" id="PS51764">
    <property type="entry name" value="GH26"/>
    <property type="match status" value="1"/>
</dbReference>
<evidence type="ECO:0000259" key="6">
    <source>
        <dbReference type="PROSITE" id="PS51764"/>
    </source>
</evidence>
<dbReference type="SUPFAM" id="SSF51445">
    <property type="entry name" value="(Trans)glycosidases"/>
    <property type="match status" value="1"/>
</dbReference>
<evidence type="ECO:0000256" key="2">
    <source>
        <dbReference type="ARBA" id="ARBA00022801"/>
    </source>
</evidence>
<evidence type="ECO:0000256" key="3">
    <source>
        <dbReference type="ARBA" id="ARBA00023295"/>
    </source>
</evidence>
<feature type="active site" description="Proton donor" evidence="4">
    <location>
        <position position="173"/>
    </location>
</feature>
<dbReference type="Pfam" id="PF02156">
    <property type="entry name" value="Glyco_hydro_26"/>
    <property type="match status" value="1"/>
</dbReference>
<reference evidence="8" key="1">
    <citation type="journal article" date="2019" name="Int. J. Syst. Evol. Microbiol.">
        <title>The Global Catalogue of Microorganisms (GCM) 10K type strain sequencing project: providing services to taxonomists for standard genome sequencing and annotation.</title>
        <authorList>
            <consortium name="The Broad Institute Genomics Platform"/>
            <consortium name="The Broad Institute Genome Sequencing Center for Infectious Disease"/>
            <person name="Wu L."/>
            <person name="Ma J."/>
        </authorList>
    </citation>
    <scope>NUCLEOTIDE SEQUENCE [LARGE SCALE GENOMIC DNA]</scope>
    <source>
        <strain evidence="8">PCU 266</strain>
    </source>
</reference>
<name>A0ABW0AQ09_9ACTN</name>
<gene>
    <name evidence="7" type="ORF">ACFPRH_29450</name>
</gene>
<evidence type="ECO:0000313" key="7">
    <source>
        <dbReference type="EMBL" id="MFC5155845.1"/>
    </source>
</evidence>
<comment type="similarity">
    <text evidence="1 4">Belongs to the glycosyl hydrolase 26 family.</text>
</comment>
<dbReference type="InterPro" id="IPR022790">
    <property type="entry name" value="GH26_dom"/>
</dbReference>
<feature type="domain" description="GH26" evidence="6">
    <location>
        <begin position="42"/>
        <end position="349"/>
    </location>
</feature>
<keyword evidence="8" id="KW-1185">Reference proteome</keyword>
<keyword evidence="3 4" id="KW-0326">Glycosidase</keyword>
<dbReference type="Gene3D" id="3.20.20.80">
    <property type="entry name" value="Glycosidases"/>
    <property type="match status" value="1"/>
</dbReference>
<feature type="chain" id="PRO_5045653199" evidence="5">
    <location>
        <begin position="26"/>
        <end position="350"/>
    </location>
</feature>
<dbReference type="Proteomes" id="UP001596160">
    <property type="component" value="Unassembled WGS sequence"/>
</dbReference>
<organism evidence="7 8">
    <name type="scientific">Streptomyces amakusaensis</name>
    <dbReference type="NCBI Taxonomy" id="67271"/>
    <lineage>
        <taxon>Bacteria</taxon>
        <taxon>Bacillati</taxon>
        <taxon>Actinomycetota</taxon>
        <taxon>Actinomycetes</taxon>
        <taxon>Kitasatosporales</taxon>
        <taxon>Streptomycetaceae</taxon>
        <taxon>Streptomyces</taxon>
    </lineage>
</organism>
<dbReference type="EMBL" id="JBHSKP010000026">
    <property type="protein sequence ID" value="MFC5155845.1"/>
    <property type="molecule type" value="Genomic_DNA"/>
</dbReference>
<feature type="active site" description="Nucleophile" evidence="4">
    <location>
        <position position="278"/>
    </location>
</feature>
<dbReference type="InterPro" id="IPR000805">
    <property type="entry name" value="Glyco_hydro_26"/>
</dbReference>
<feature type="signal peptide" evidence="5">
    <location>
        <begin position="1"/>
        <end position="25"/>
    </location>
</feature>
<accession>A0ABW0AQ09</accession>
<dbReference type="RefSeq" id="WP_344471275.1">
    <property type="nucleotide sequence ID" value="NZ_BAAASB010000001.1"/>
</dbReference>
<proteinExistence type="inferred from homology"/>
<dbReference type="PANTHER" id="PTHR40079:SF4">
    <property type="entry name" value="GH26 DOMAIN-CONTAINING PROTEIN-RELATED"/>
    <property type="match status" value="1"/>
</dbReference>
<dbReference type="PANTHER" id="PTHR40079">
    <property type="entry name" value="MANNAN ENDO-1,4-BETA-MANNOSIDASE E-RELATED"/>
    <property type="match status" value="1"/>
</dbReference>
<dbReference type="GO" id="GO:0016787">
    <property type="term" value="F:hydrolase activity"/>
    <property type="evidence" value="ECO:0007669"/>
    <property type="project" value="UniProtKB-KW"/>
</dbReference>
<keyword evidence="5" id="KW-0732">Signal</keyword>
<evidence type="ECO:0000256" key="1">
    <source>
        <dbReference type="ARBA" id="ARBA00007754"/>
    </source>
</evidence>
<protein>
    <submittedName>
        <fullName evidence="7">Glycoside hydrolase family 26 protein</fullName>
    </submittedName>
</protein>
<sequence length="350" mass="39709">MSGSPSRRRRPPWALPAAVAGALLAAVLAVPQFTGDDDGPSAAPRCAPTDLLVPPCGAWFGAYVRHDKPDLEEKVLAYEKRLGRRLDIVYTYHDMSRGGDGLEGTLLTEQERRVGRDRMLLLSWESKWWGGGEDRQPRWKEIAAGKLDKAVVDVQAKRVKEYGRPVFLSFDLEMDTRIPKDGTPADFVAAHRHIHDRFRELGAVNAIWVWNVTGYPGNQKLFRALYPGDDYVDWIGYNQYNYFRCHDTEWQSFEQTQRGPHDWLRKNISDTKPMMLPEFGTADDPSKPGAQAEWYREVPRVVKSLEGVGAALQWNWRDPGPGCDLSLARDSSWRALATAAADPHFRQPHR</sequence>
<comment type="caution">
    <text evidence="7">The sequence shown here is derived from an EMBL/GenBank/DDBJ whole genome shotgun (WGS) entry which is preliminary data.</text>
</comment>
<evidence type="ECO:0000313" key="8">
    <source>
        <dbReference type="Proteomes" id="UP001596160"/>
    </source>
</evidence>
<evidence type="ECO:0000256" key="4">
    <source>
        <dbReference type="PROSITE-ProRule" id="PRU01100"/>
    </source>
</evidence>
<keyword evidence="2 4" id="KW-0378">Hydrolase</keyword>
<dbReference type="InterPro" id="IPR017853">
    <property type="entry name" value="GH"/>
</dbReference>
<evidence type="ECO:0000256" key="5">
    <source>
        <dbReference type="SAM" id="SignalP"/>
    </source>
</evidence>